<feature type="domain" description="Tyr recombinase" evidence="6">
    <location>
        <begin position="212"/>
        <end position="398"/>
    </location>
</feature>
<dbReference type="Proteomes" id="UP000198844">
    <property type="component" value="Unassembled WGS sequence"/>
</dbReference>
<reference evidence="8 9" key="1">
    <citation type="submission" date="2016-10" db="EMBL/GenBank/DDBJ databases">
        <authorList>
            <person name="de Groot N.N."/>
        </authorList>
    </citation>
    <scope>NUCLEOTIDE SEQUENCE [LARGE SCALE GENOMIC DNA]</scope>
    <source>
        <strain evidence="8 9">LMG 27731</strain>
    </source>
</reference>
<dbReference type="Pfam" id="PF13356">
    <property type="entry name" value="Arm-DNA-bind_3"/>
    <property type="match status" value="1"/>
</dbReference>
<evidence type="ECO:0000256" key="4">
    <source>
        <dbReference type="ARBA" id="ARBA00023172"/>
    </source>
</evidence>
<dbReference type="EMBL" id="FPBH01000001">
    <property type="protein sequence ID" value="SFT49070.1"/>
    <property type="molecule type" value="Genomic_DNA"/>
</dbReference>
<evidence type="ECO:0000256" key="1">
    <source>
        <dbReference type="ARBA" id="ARBA00008857"/>
    </source>
</evidence>
<dbReference type="Gene3D" id="1.10.443.10">
    <property type="entry name" value="Intergrase catalytic core"/>
    <property type="match status" value="1"/>
</dbReference>
<proteinExistence type="inferred from homology"/>
<dbReference type="CDD" id="cd00801">
    <property type="entry name" value="INT_P4_C"/>
    <property type="match status" value="1"/>
</dbReference>
<dbReference type="InterPro" id="IPR010998">
    <property type="entry name" value="Integrase_recombinase_N"/>
</dbReference>
<keyword evidence="3 5" id="KW-0238">DNA-binding</keyword>
<dbReference type="InterPro" id="IPR025166">
    <property type="entry name" value="Integrase_DNA_bind_dom"/>
</dbReference>
<evidence type="ECO:0000313" key="9">
    <source>
        <dbReference type="Proteomes" id="UP000198844"/>
    </source>
</evidence>
<evidence type="ECO:0000259" key="7">
    <source>
        <dbReference type="PROSITE" id="PS51900"/>
    </source>
</evidence>
<dbReference type="SUPFAM" id="SSF56349">
    <property type="entry name" value="DNA breaking-rejoining enzymes"/>
    <property type="match status" value="1"/>
</dbReference>
<dbReference type="Gene3D" id="3.30.160.390">
    <property type="entry name" value="Integrase, DNA-binding domain"/>
    <property type="match status" value="1"/>
</dbReference>
<dbReference type="InterPro" id="IPR050808">
    <property type="entry name" value="Phage_Integrase"/>
</dbReference>
<feature type="domain" description="Core-binding (CB)" evidence="7">
    <location>
        <begin position="104"/>
        <end position="186"/>
    </location>
</feature>
<protein>
    <submittedName>
        <fullName evidence="8">Integrase</fullName>
    </submittedName>
</protein>
<dbReference type="PROSITE" id="PS51900">
    <property type="entry name" value="CB"/>
    <property type="match status" value="1"/>
</dbReference>
<dbReference type="GO" id="GO:0015074">
    <property type="term" value="P:DNA integration"/>
    <property type="evidence" value="ECO:0007669"/>
    <property type="project" value="UniProtKB-KW"/>
</dbReference>
<evidence type="ECO:0000256" key="2">
    <source>
        <dbReference type="ARBA" id="ARBA00022908"/>
    </source>
</evidence>
<dbReference type="Gene3D" id="1.10.150.130">
    <property type="match status" value="1"/>
</dbReference>
<keyword evidence="2" id="KW-0229">DNA integration</keyword>
<evidence type="ECO:0000313" key="8">
    <source>
        <dbReference type="EMBL" id="SFT49070.1"/>
    </source>
</evidence>
<evidence type="ECO:0000256" key="5">
    <source>
        <dbReference type="PROSITE-ProRule" id="PRU01248"/>
    </source>
</evidence>
<dbReference type="InterPro" id="IPR011010">
    <property type="entry name" value="DNA_brk_join_enz"/>
</dbReference>
<dbReference type="InterPro" id="IPR002104">
    <property type="entry name" value="Integrase_catalytic"/>
</dbReference>
<dbReference type="GO" id="GO:0006310">
    <property type="term" value="P:DNA recombination"/>
    <property type="evidence" value="ECO:0007669"/>
    <property type="project" value="UniProtKB-KW"/>
</dbReference>
<dbReference type="GO" id="GO:0003677">
    <property type="term" value="F:DNA binding"/>
    <property type="evidence" value="ECO:0007669"/>
    <property type="project" value="UniProtKB-UniRule"/>
</dbReference>
<sequence>MARSPLHQLTRLEIVNAKPAAKPYTLSDGGRLYVLVKPEGAKLWRWNYDFAGKTRTMAFGSWPEVSEKEARAAHAAARELLRQGIDPMQKRREDKRRARFSANATFEAVANAWIAEQKAHWSGDYLDKIERRLAKNVYPWLGRRPIAEITTPEYVEQVIRRARDRGVLDTARRVRETCNCVFRHAVENGLIKSSENPAIDPKVGGVRTPPVQHYAAITDPGALGQLMRAIQSYKGTPIVRAALQFVPLVFQRPGQIRTARWEQFDLDKALWTCPAAMMKGKLARKKGGLPHLVPLSRQAVSILRDLYPLTGPEGYVFPSRKAGLPMSDGTINAALRTIGYSGHEMTGHGFRATGRTLIRERLGYDREVVERHLAHGSDEELGDAYDRAQFFDQRRRMSQDWADYLDRLAGDNSQDGLAQSDMPAGERTAFLEEATTGGKLQSTTAQ</sequence>
<dbReference type="AlphaFoldDB" id="A0A1I6YFB7"/>
<dbReference type="PROSITE" id="PS51898">
    <property type="entry name" value="TYR_RECOMBINASE"/>
    <property type="match status" value="1"/>
</dbReference>
<name>A0A1I6YFB7_9BURK</name>
<dbReference type="InterPro" id="IPR044068">
    <property type="entry name" value="CB"/>
</dbReference>
<comment type="similarity">
    <text evidence="1">Belongs to the 'phage' integrase family.</text>
</comment>
<keyword evidence="4" id="KW-0233">DNA recombination</keyword>
<evidence type="ECO:0000256" key="3">
    <source>
        <dbReference type="ARBA" id="ARBA00023125"/>
    </source>
</evidence>
<organism evidence="8 9">
    <name type="scientific">Paraburkholderia aspalathi</name>
    <dbReference type="NCBI Taxonomy" id="1324617"/>
    <lineage>
        <taxon>Bacteria</taxon>
        <taxon>Pseudomonadati</taxon>
        <taxon>Pseudomonadota</taxon>
        <taxon>Betaproteobacteria</taxon>
        <taxon>Burkholderiales</taxon>
        <taxon>Burkholderiaceae</taxon>
        <taxon>Paraburkholderia</taxon>
    </lineage>
</organism>
<dbReference type="InterPro" id="IPR053876">
    <property type="entry name" value="Phage_int_M"/>
</dbReference>
<gene>
    <name evidence="8" type="ORF">SAMN05192563_1001466</name>
</gene>
<dbReference type="Pfam" id="PF22022">
    <property type="entry name" value="Phage_int_M"/>
    <property type="match status" value="1"/>
</dbReference>
<dbReference type="RefSeq" id="WP_167378283.1">
    <property type="nucleotide sequence ID" value="NZ_FPBH01000001.1"/>
</dbReference>
<accession>A0A1I6YFB7</accession>
<dbReference type="InterPro" id="IPR038488">
    <property type="entry name" value="Integrase_DNA-bd_sf"/>
</dbReference>
<dbReference type="PANTHER" id="PTHR30629">
    <property type="entry name" value="PROPHAGE INTEGRASE"/>
    <property type="match status" value="1"/>
</dbReference>
<dbReference type="InterPro" id="IPR013762">
    <property type="entry name" value="Integrase-like_cat_sf"/>
</dbReference>
<dbReference type="PANTHER" id="PTHR30629:SF2">
    <property type="entry name" value="PROPHAGE INTEGRASE INTS-RELATED"/>
    <property type="match status" value="1"/>
</dbReference>
<dbReference type="Pfam" id="PF00589">
    <property type="entry name" value="Phage_integrase"/>
    <property type="match status" value="1"/>
</dbReference>
<evidence type="ECO:0000259" key="6">
    <source>
        <dbReference type="PROSITE" id="PS51898"/>
    </source>
</evidence>